<accession>A0A7J0DNE8</accession>
<evidence type="ECO:0000313" key="3">
    <source>
        <dbReference type="Proteomes" id="UP000585474"/>
    </source>
</evidence>
<keyword evidence="3" id="KW-1185">Reference proteome</keyword>
<dbReference type="Proteomes" id="UP000585474">
    <property type="component" value="Unassembled WGS sequence"/>
</dbReference>
<gene>
    <name evidence="2" type="ORF">Acr_00g0059660</name>
</gene>
<organism evidence="2 3">
    <name type="scientific">Actinidia rufa</name>
    <dbReference type="NCBI Taxonomy" id="165716"/>
    <lineage>
        <taxon>Eukaryota</taxon>
        <taxon>Viridiplantae</taxon>
        <taxon>Streptophyta</taxon>
        <taxon>Embryophyta</taxon>
        <taxon>Tracheophyta</taxon>
        <taxon>Spermatophyta</taxon>
        <taxon>Magnoliopsida</taxon>
        <taxon>eudicotyledons</taxon>
        <taxon>Gunneridae</taxon>
        <taxon>Pentapetalae</taxon>
        <taxon>asterids</taxon>
        <taxon>Ericales</taxon>
        <taxon>Actinidiaceae</taxon>
        <taxon>Actinidia</taxon>
    </lineage>
</organism>
<evidence type="ECO:0000256" key="1">
    <source>
        <dbReference type="SAM" id="MobiDB-lite"/>
    </source>
</evidence>
<protein>
    <submittedName>
        <fullName evidence="2">Uncharacterized protein</fullName>
    </submittedName>
</protein>
<reference evidence="3" key="1">
    <citation type="submission" date="2019-07" db="EMBL/GenBank/DDBJ databases">
        <title>De Novo Assembly of kiwifruit Actinidia rufa.</title>
        <authorList>
            <person name="Sugita-Konishi S."/>
            <person name="Sato K."/>
            <person name="Mori E."/>
            <person name="Abe Y."/>
            <person name="Kisaki G."/>
            <person name="Hamano K."/>
            <person name="Suezawa K."/>
            <person name="Otani M."/>
            <person name="Fukuda T."/>
            <person name="Manabe T."/>
            <person name="Gomi K."/>
            <person name="Tabuchi M."/>
            <person name="Akimitsu K."/>
            <person name="Kataoka I."/>
        </authorList>
    </citation>
    <scope>NUCLEOTIDE SEQUENCE [LARGE SCALE GENOMIC DNA]</scope>
    <source>
        <strain evidence="3">cv. Fuchu</strain>
    </source>
</reference>
<proteinExistence type="predicted"/>
<feature type="compositionally biased region" description="Basic residues" evidence="1">
    <location>
        <begin position="159"/>
        <end position="172"/>
    </location>
</feature>
<evidence type="ECO:0000313" key="2">
    <source>
        <dbReference type="EMBL" id="GFS38826.1"/>
    </source>
</evidence>
<name>A0A7J0DNE8_9ERIC</name>
<dbReference type="EMBL" id="BJWL01000318">
    <property type="protein sequence ID" value="GFS38826.1"/>
    <property type="molecule type" value="Genomic_DNA"/>
</dbReference>
<dbReference type="AlphaFoldDB" id="A0A7J0DNE8"/>
<feature type="region of interest" description="Disordered" evidence="1">
    <location>
        <begin position="144"/>
        <end position="172"/>
    </location>
</feature>
<comment type="caution">
    <text evidence="2">The sequence shown here is derived from an EMBL/GenBank/DDBJ whole genome shotgun (WGS) entry which is preliminary data.</text>
</comment>
<sequence>MSPLLKEMKLHFSAKDLLPIYIVVQPRMESDTPFLAANYFLHLKDPHLQQTRLVTNDLDKDLFLDEFDYGLNDRFKCRSKDCEDAIQAINNRRAPRKIIDILGYEPFYWHMIPLKNEEFGRVMLLSLCTEGRAPRRDNFSLQNSRAGLNANLPPPEFKARKRAMKKSLTRDE</sequence>